<evidence type="ECO:0000256" key="3">
    <source>
        <dbReference type="ARBA" id="ARBA00022737"/>
    </source>
</evidence>
<keyword evidence="3" id="KW-0677">Repeat</keyword>
<evidence type="ECO:0000259" key="9">
    <source>
        <dbReference type="Pfam" id="PF18052"/>
    </source>
</evidence>
<dbReference type="Pfam" id="PF18052">
    <property type="entry name" value="Rx_N"/>
    <property type="match status" value="1"/>
</dbReference>
<dbReference type="Pfam" id="PF25019">
    <property type="entry name" value="LRR_R13L1-DRL21"/>
    <property type="match status" value="2"/>
</dbReference>
<keyword evidence="2" id="KW-0433">Leucine-rich repeat</keyword>
<keyword evidence="6" id="KW-0067">ATP-binding</keyword>
<dbReference type="Gene3D" id="3.80.10.10">
    <property type="entry name" value="Ribonuclease Inhibitor"/>
    <property type="match status" value="4"/>
</dbReference>
<evidence type="ECO:0000256" key="6">
    <source>
        <dbReference type="ARBA" id="ARBA00022840"/>
    </source>
</evidence>
<dbReference type="Gene3D" id="1.20.5.4130">
    <property type="match status" value="1"/>
</dbReference>
<keyword evidence="13" id="KW-1185">Reference proteome</keyword>
<reference evidence="12" key="1">
    <citation type="submission" date="2017-07" db="EMBL/GenBank/DDBJ databases">
        <title>Taro Niue Genome Assembly and Annotation.</title>
        <authorList>
            <person name="Atibalentja N."/>
            <person name="Keating K."/>
            <person name="Fields C.J."/>
        </authorList>
    </citation>
    <scope>NUCLEOTIDE SEQUENCE</scope>
    <source>
        <strain evidence="12">Niue_2</strain>
        <tissue evidence="12">Leaf</tissue>
    </source>
</reference>
<dbReference type="InterPro" id="IPR041118">
    <property type="entry name" value="Rx_N"/>
</dbReference>
<dbReference type="SUPFAM" id="SSF52058">
    <property type="entry name" value="L domain-like"/>
    <property type="match status" value="2"/>
</dbReference>
<dbReference type="AlphaFoldDB" id="A0A843XXS8"/>
<dbReference type="GO" id="GO:0043531">
    <property type="term" value="F:ADP binding"/>
    <property type="evidence" value="ECO:0007669"/>
    <property type="project" value="InterPro"/>
</dbReference>
<dbReference type="GO" id="GO:0002758">
    <property type="term" value="P:innate immune response-activating signaling pathway"/>
    <property type="evidence" value="ECO:0007669"/>
    <property type="project" value="UniProtKB-ARBA"/>
</dbReference>
<evidence type="ECO:0000313" key="13">
    <source>
        <dbReference type="Proteomes" id="UP000652761"/>
    </source>
</evidence>
<evidence type="ECO:0000313" key="12">
    <source>
        <dbReference type="EMBL" id="MQM23822.1"/>
    </source>
</evidence>
<dbReference type="PANTHER" id="PTHR36766:SF40">
    <property type="entry name" value="DISEASE RESISTANCE PROTEIN RGA3"/>
    <property type="match status" value="1"/>
</dbReference>
<evidence type="ECO:0008006" key="14">
    <source>
        <dbReference type="Google" id="ProtNLM"/>
    </source>
</evidence>
<evidence type="ECO:0000259" key="11">
    <source>
        <dbReference type="Pfam" id="PF25019"/>
    </source>
</evidence>
<dbReference type="GO" id="GO:0009626">
    <property type="term" value="P:plant-type hypersensitive response"/>
    <property type="evidence" value="ECO:0007669"/>
    <property type="project" value="UniProtKB-ARBA"/>
</dbReference>
<dbReference type="InterPro" id="IPR032675">
    <property type="entry name" value="LRR_dom_sf"/>
</dbReference>
<gene>
    <name evidence="12" type="ORF">Taro_056892</name>
</gene>
<keyword evidence="4" id="KW-0547">Nucleotide-binding</keyword>
<feature type="region of interest" description="Disordered" evidence="7">
    <location>
        <begin position="173"/>
        <end position="194"/>
    </location>
</feature>
<feature type="compositionally biased region" description="Polar residues" evidence="7">
    <location>
        <begin position="178"/>
        <end position="188"/>
    </location>
</feature>
<dbReference type="GO" id="GO:0042742">
    <property type="term" value="P:defense response to bacterium"/>
    <property type="evidence" value="ECO:0007669"/>
    <property type="project" value="UniProtKB-ARBA"/>
</dbReference>
<dbReference type="GO" id="GO:0005524">
    <property type="term" value="F:ATP binding"/>
    <property type="evidence" value="ECO:0007669"/>
    <property type="project" value="UniProtKB-KW"/>
</dbReference>
<evidence type="ECO:0000256" key="4">
    <source>
        <dbReference type="ARBA" id="ARBA00022741"/>
    </source>
</evidence>
<protein>
    <recommendedName>
        <fullName evidence="14">NB-ARC domain-containing protein</fullName>
    </recommendedName>
</protein>
<comment type="caution">
    <text evidence="12">The sequence shown here is derived from an EMBL/GenBank/DDBJ whole genome shotgun (WGS) entry which is preliminary data.</text>
</comment>
<dbReference type="Gene3D" id="3.40.50.300">
    <property type="entry name" value="P-loop containing nucleotide triphosphate hydrolases"/>
    <property type="match status" value="1"/>
</dbReference>
<evidence type="ECO:0000256" key="5">
    <source>
        <dbReference type="ARBA" id="ARBA00022821"/>
    </source>
</evidence>
<dbReference type="InterPro" id="IPR002182">
    <property type="entry name" value="NB-ARC"/>
</dbReference>
<keyword evidence="5" id="KW-0611">Plant defense</keyword>
<dbReference type="InterPro" id="IPR058922">
    <property type="entry name" value="WHD_DRP"/>
</dbReference>
<dbReference type="PRINTS" id="PR00364">
    <property type="entry name" value="DISEASERSIST"/>
</dbReference>
<dbReference type="FunFam" id="1.10.10.10:FF:000322">
    <property type="entry name" value="Probable disease resistance protein At1g63360"/>
    <property type="match status" value="1"/>
</dbReference>
<evidence type="ECO:0000256" key="7">
    <source>
        <dbReference type="SAM" id="MobiDB-lite"/>
    </source>
</evidence>
<proteinExistence type="inferred from homology"/>
<dbReference type="Pfam" id="PF23559">
    <property type="entry name" value="WHD_DRP"/>
    <property type="match status" value="1"/>
</dbReference>
<dbReference type="Pfam" id="PF00931">
    <property type="entry name" value="NB-ARC"/>
    <property type="match status" value="1"/>
</dbReference>
<evidence type="ECO:0000256" key="2">
    <source>
        <dbReference type="ARBA" id="ARBA00022614"/>
    </source>
</evidence>
<feature type="non-terminal residue" evidence="12">
    <location>
        <position position="1"/>
    </location>
</feature>
<evidence type="ECO:0000256" key="1">
    <source>
        <dbReference type="ARBA" id="ARBA00008894"/>
    </source>
</evidence>
<feature type="domain" description="Disease resistance N-terminal" evidence="9">
    <location>
        <begin position="27"/>
        <end position="105"/>
    </location>
</feature>
<dbReference type="OrthoDB" id="777601at2759"/>
<sequence>CSVHSRLFSMAAAIATGIIADSGVVDVMKDYIFSRAKEEFKSVWYLKDEINGISDLVETIKRVDEDAEKKQLQDKDVRKWVSDRKNAGYDMEDVLCDYRVMVSTEDGQGVVTQWMRLAKDGLYLVCGIALSCLDIIPAPVTPRIEIAHRLRSIHKNLDGIKQREARLSLVQHWGGGSNESDATTSRETSSLEDKQRPMIGRNELKTEIKEALLNSSRASTSQLSIVCIVGVGGMGKTTLAQNIFNDEDVKAAFSLKEWLYVGDKFDCQGLLNKVIGNSGQPRDLNDLHLNVAEKIKKESFLIVLDDAWLTNGEEWGRFLKPLSQGDKGGAIIVTSRNSAVGTAIPYGNTLYPLPRMSDTQCMAIFERCAFKGQKAETYPDLKHLSEQVVRMLKGVPLAASIVGGFLGKHLHDRHPWIKVVEEGWPHADVVDGVVGLSYLHLPSHLKPCFAYCAMFPKGFEFNKETMVRMWIAQGYVQKRDENELMEHIGSDYFNELRQRSFLQSGPRKRYGDYYIMHDLIHDFAVKVFTEGLQVGASDTEDGVSPEEIRHLSVYCDETEPQELKILDNFKKLRTLMLESDVTTAAPPLDVLAKFKYLRLLVLRVLEGLFPPSHLMVLRIKKNRGAKLPSWMQEHRCPISSSLVVLELDGCCKLECLPTLGQFPSLKYLRIRGASSVKKIGPEFYGGTGEGSGGYFPRLEILELEEMSEWEEWEMPTGEINSGGGGGGRHMFPSLKNLCIKKCPKLLTLSPVLRHLTNLREFVVCDCPKLASFSAVLRHLTALEFLKVGRCDQLVLDGGVAEGDAEEATISSVQQPVVDSQVEEENVINNVVEIREVVVEGQSPSPYLNKSLTLKNTRGAQLPRWTKNKHHRLLPSSLVTLVLDGYCNWECLPTTLGQLPSLEDLTIEADHVKKIGPEFYGETDAGVYFPRLEYLSFENMSAWEEWEMPAGEMDGGRRHLFPSLKDLWIYKCPKLPSLSPVLRHLTSLVRIRISGCDELALLLEEEGDGECGWMFPSLEELSIEECPKLASLSPILRHSTNLKRIEINKCAELAVLLKAEGDSECGWLFPCLERLTICDCSPKLLLSQMLPHLTALKELHIGGFRNLQGLPPCLHNLRSLRFLKMEDCPAMECLPDGGLPPSLERLSICGCPLLEERCREGGPDRPKIPTTTRVLMW</sequence>
<feature type="domain" description="NB-ARC" evidence="8">
    <location>
        <begin position="205"/>
        <end position="372"/>
    </location>
</feature>
<dbReference type="EMBL" id="NMUH01018147">
    <property type="protein sequence ID" value="MQM23822.1"/>
    <property type="molecule type" value="Genomic_DNA"/>
</dbReference>
<dbReference type="InterPro" id="IPR027417">
    <property type="entry name" value="P-loop_NTPase"/>
</dbReference>
<feature type="domain" description="R13L1/DRL21-like LRR repeat region" evidence="11">
    <location>
        <begin position="602"/>
        <end position="672"/>
    </location>
</feature>
<dbReference type="SUPFAM" id="SSF52540">
    <property type="entry name" value="P-loop containing nucleoside triphosphate hydrolases"/>
    <property type="match status" value="1"/>
</dbReference>
<name>A0A843XXS8_COLES</name>
<dbReference type="Gene3D" id="1.10.10.10">
    <property type="entry name" value="Winged helix-like DNA-binding domain superfamily/Winged helix DNA-binding domain"/>
    <property type="match status" value="1"/>
</dbReference>
<dbReference type="InterPro" id="IPR056789">
    <property type="entry name" value="LRR_R13L1-DRL21"/>
</dbReference>
<dbReference type="InterPro" id="IPR036388">
    <property type="entry name" value="WH-like_DNA-bd_sf"/>
</dbReference>
<dbReference type="Proteomes" id="UP000652761">
    <property type="component" value="Unassembled WGS sequence"/>
</dbReference>
<feature type="domain" description="Disease resistance protein winged helix" evidence="10">
    <location>
        <begin position="454"/>
        <end position="524"/>
    </location>
</feature>
<dbReference type="PANTHER" id="PTHR36766">
    <property type="entry name" value="PLANT BROAD-SPECTRUM MILDEW RESISTANCE PROTEIN RPW8"/>
    <property type="match status" value="1"/>
</dbReference>
<organism evidence="12 13">
    <name type="scientific">Colocasia esculenta</name>
    <name type="common">Wild taro</name>
    <name type="synonym">Arum esculentum</name>
    <dbReference type="NCBI Taxonomy" id="4460"/>
    <lineage>
        <taxon>Eukaryota</taxon>
        <taxon>Viridiplantae</taxon>
        <taxon>Streptophyta</taxon>
        <taxon>Embryophyta</taxon>
        <taxon>Tracheophyta</taxon>
        <taxon>Spermatophyta</taxon>
        <taxon>Magnoliopsida</taxon>
        <taxon>Liliopsida</taxon>
        <taxon>Araceae</taxon>
        <taxon>Aroideae</taxon>
        <taxon>Colocasieae</taxon>
        <taxon>Colocasia</taxon>
    </lineage>
</organism>
<accession>A0A843XXS8</accession>
<evidence type="ECO:0000259" key="10">
    <source>
        <dbReference type="Pfam" id="PF23559"/>
    </source>
</evidence>
<comment type="similarity">
    <text evidence="1">Belongs to the disease resistance NB-LRR family.</text>
</comment>
<feature type="domain" description="R13L1/DRL21-like LRR repeat region" evidence="11">
    <location>
        <begin position="830"/>
        <end position="907"/>
    </location>
</feature>
<evidence type="ECO:0000259" key="8">
    <source>
        <dbReference type="Pfam" id="PF00931"/>
    </source>
</evidence>